<evidence type="ECO:0000313" key="4">
    <source>
        <dbReference type="Proteomes" id="UP000287033"/>
    </source>
</evidence>
<dbReference type="GO" id="GO:0007018">
    <property type="term" value="P:microtubule-based movement"/>
    <property type="evidence" value="ECO:0007669"/>
    <property type="project" value="InterPro"/>
</dbReference>
<reference evidence="3 4" key="1">
    <citation type="journal article" date="2018" name="Nat. Ecol. Evol.">
        <title>Shark genomes provide insights into elasmobranch evolution and the origin of vertebrates.</title>
        <authorList>
            <person name="Hara Y"/>
            <person name="Yamaguchi K"/>
            <person name="Onimaru K"/>
            <person name="Kadota M"/>
            <person name="Koyanagi M"/>
            <person name="Keeley SD"/>
            <person name="Tatsumi K"/>
            <person name="Tanaka K"/>
            <person name="Motone F"/>
            <person name="Kageyama Y"/>
            <person name="Nozu R"/>
            <person name="Adachi N"/>
            <person name="Nishimura O"/>
            <person name="Nakagawa R"/>
            <person name="Tanegashima C"/>
            <person name="Kiyatake I"/>
            <person name="Matsumoto R"/>
            <person name="Murakumo K"/>
            <person name="Nishida K"/>
            <person name="Terakita A"/>
            <person name="Kuratani S"/>
            <person name="Sato K"/>
            <person name="Hyodo S Kuraku.S."/>
        </authorList>
    </citation>
    <scope>NUCLEOTIDE SEQUENCE [LARGE SCALE GENOMIC DNA]</scope>
</reference>
<dbReference type="Pfam" id="PF12780">
    <property type="entry name" value="AAA_8"/>
    <property type="match status" value="1"/>
</dbReference>
<dbReference type="GO" id="GO:0030286">
    <property type="term" value="C:dynein complex"/>
    <property type="evidence" value="ECO:0007669"/>
    <property type="project" value="InterPro"/>
</dbReference>
<dbReference type="InterPro" id="IPR027417">
    <property type="entry name" value="P-loop_NTPase"/>
</dbReference>
<dbReference type="EMBL" id="BEZZ01074695">
    <property type="protein sequence ID" value="GCC42357.1"/>
    <property type="molecule type" value="Genomic_DNA"/>
</dbReference>
<keyword evidence="4" id="KW-1185">Reference proteome</keyword>
<name>A0A401TI90_CHIPU</name>
<dbReference type="InterPro" id="IPR024317">
    <property type="entry name" value="Dynein_heavy_chain_D4_dom"/>
</dbReference>
<dbReference type="InterPro" id="IPR026983">
    <property type="entry name" value="DHC"/>
</dbReference>
<proteinExistence type="inferred from homology"/>
<accession>A0A401TI90</accession>
<organism evidence="3 4">
    <name type="scientific">Chiloscyllium punctatum</name>
    <name type="common">Brownbanded bambooshark</name>
    <name type="synonym">Hemiscyllium punctatum</name>
    <dbReference type="NCBI Taxonomy" id="137246"/>
    <lineage>
        <taxon>Eukaryota</taxon>
        <taxon>Metazoa</taxon>
        <taxon>Chordata</taxon>
        <taxon>Craniata</taxon>
        <taxon>Vertebrata</taxon>
        <taxon>Chondrichthyes</taxon>
        <taxon>Elasmobranchii</taxon>
        <taxon>Galeomorphii</taxon>
        <taxon>Galeoidea</taxon>
        <taxon>Orectolobiformes</taxon>
        <taxon>Hemiscylliidae</taxon>
        <taxon>Chiloscyllium</taxon>
    </lineage>
</organism>
<dbReference type="Proteomes" id="UP000287033">
    <property type="component" value="Unassembled WGS sequence"/>
</dbReference>
<evidence type="ECO:0000256" key="1">
    <source>
        <dbReference type="ARBA" id="ARBA00008887"/>
    </source>
</evidence>
<comment type="caution">
    <text evidence="3">The sequence shown here is derived from an EMBL/GenBank/DDBJ whole genome shotgun (WGS) entry which is preliminary data.</text>
</comment>
<comment type="similarity">
    <text evidence="1">Belongs to the dynein heavy chain family.</text>
</comment>
<evidence type="ECO:0000259" key="2">
    <source>
        <dbReference type="Pfam" id="PF12780"/>
    </source>
</evidence>
<dbReference type="AlphaFoldDB" id="A0A401TI90"/>
<protein>
    <recommendedName>
        <fullName evidence="2">Dynein heavy chain AAA module D4 domain-containing protein</fullName>
    </recommendedName>
</protein>
<dbReference type="GO" id="GO:0045505">
    <property type="term" value="F:dynein intermediate chain binding"/>
    <property type="evidence" value="ECO:0007669"/>
    <property type="project" value="InterPro"/>
</dbReference>
<sequence length="105" mass="11929">MLLLFTQVGVDSTGKLTNSSLACYVADCELAVLSIRQNYNHSDFQEELKKFFKQTGVNNVKTVLLLTDEDLIKVQRKQQQGQGLDLLNHTPETALPQWLLESNKY</sequence>
<dbReference type="STRING" id="137246.A0A401TI90"/>
<gene>
    <name evidence="3" type="ORF">chiPu_0026218</name>
</gene>
<dbReference type="GO" id="GO:0051959">
    <property type="term" value="F:dynein light intermediate chain binding"/>
    <property type="evidence" value="ECO:0007669"/>
    <property type="project" value="InterPro"/>
</dbReference>
<dbReference type="Gene3D" id="3.40.50.300">
    <property type="entry name" value="P-loop containing nucleotide triphosphate hydrolases"/>
    <property type="match status" value="1"/>
</dbReference>
<dbReference type="OrthoDB" id="424310at2759"/>
<evidence type="ECO:0000313" key="3">
    <source>
        <dbReference type="EMBL" id="GCC42357.1"/>
    </source>
</evidence>
<dbReference type="PANTHER" id="PTHR22878">
    <property type="entry name" value="DYNEIN HEAVY CHAIN 6, AXONEMAL-LIKE-RELATED"/>
    <property type="match status" value="1"/>
</dbReference>
<feature type="domain" description="Dynein heavy chain AAA module D4" evidence="2">
    <location>
        <begin position="7"/>
        <end position="74"/>
    </location>
</feature>